<sequence length="537" mass="59366">MISVWHRLCRGCCCRRHNAATQTTAVPFADHVDHGKALVATTTAPTSDALSRSECRELIEAQPKEECLDKSMSTCRICLEPADVEDYQVCACRGSQGFAHLQCLADLASSKWPSLEPWRQCPTCKQNYVDHVHLALSRALWEVVQDKNGDVQRAAAAQLGLALFANSQFAEAAEIHRKTLASSLEALGWEHADTLASANNLAMALRAEGKASEAELLYTEAMEVMKRVFGPEDPDTLATAANLGLALLEQEKWAEATRFLEISLEGARRVLGRESPRTLTMAANLAMALEAQSRFPEAITLHRDRLEVLRQVYGRCHEESLMATEEMCRALCAESGPTDVAVQLQKRALREVRADLGQDHPYAMAFQKSLAHTLMDMGWAEEAALVLRKTLATERSTGAEELQVITTEAALGTALRMKGDLEEAIAILSKSQKAMCETLGSSHPQVLHNLGSLGLGYAAQGKTKKAKELHGELLSQLQLLPPKQLKGMYSEAAKLEAQLQDQIPTFKMRLRRCCANRCSWRWIPRISDLLRTKQHES</sequence>
<name>A0ABP0K8E9_9DINO</name>
<dbReference type="Gene3D" id="1.25.40.10">
    <property type="entry name" value="Tetratricopeptide repeat domain"/>
    <property type="match status" value="2"/>
</dbReference>
<reference evidence="5 6" key="1">
    <citation type="submission" date="2024-02" db="EMBL/GenBank/DDBJ databases">
        <authorList>
            <person name="Chen Y."/>
            <person name="Shah S."/>
            <person name="Dougan E. K."/>
            <person name="Thang M."/>
            <person name="Chan C."/>
        </authorList>
    </citation>
    <scope>NUCLEOTIDE SEQUENCE [LARGE SCALE GENOMIC DNA]</scope>
</reference>
<dbReference type="InterPro" id="IPR053137">
    <property type="entry name" value="NLR-like"/>
</dbReference>
<keyword evidence="1" id="KW-0479">Metal-binding</keyword>
<dbReference type="PROSITE" id="PS51292">
    <property type="entry name" value="ZF_RING_CH"/>
    <property type="match status" value="1"/>
</dbReference>
<comment type="caution">
    <text evidence="5">The sequence shown here is derived from an EMBL/GenBank/DDBJ whole genome shotgun (WGS) entry which is preliminary data.</text>
</comment>
<dbReference type="SUPFAM" id="SSF57850">
    <property type="entry name" value="RING/U-box"/>
    <property type="match status" value="1"/>
</dbReference>
<keyword evidence="2" id="KW-0863">Zinc-finger</keyword>
<gene>
    <name evidence="5" type="ORF">SCF082_LOCUS15891</name>
</gene>
<dbReference type="Pfam" id="PF12906">
    <property type="entry name" value="RINGv"/>
    <property type="match status" value="1"/>
</dbReference>
<keyword evidence="6" id="KW-1185">Reference proteome</keyword>
<dbReference type="PANTHER" id="PTHR46082:SF6">
    <property type="entry name" value="AAA+ ATPASE DOMAIN-CONTAINING PROTEIN-RELATED"/>
    <property type="match status" value="1"/>
</dbReference>
<feature type="domain" description="RING-CH-type" evidence="4">
    <location>
        <begin position="67"/>
        <end position="131"/>
    </location>
</feature>
<dbReference type="InterPro" id="IPR013083">
    <property type="entry name" value="Znf_RING/FYVE/PHD"/>
</dbReference>
<evidence type="ECO:0000313" key="6">
    <source>
        <dbReference type="Proteomes" id="UP001642464"/>
    </source>
</evidence>
<dbReference type="Proteomes" id="UP001642464">
    <property type="component" value="Unassembled WGS sequence"/>
</dbReference>
<evidence type="ECO:0000256" key="1">
    <source>
        <dbReference type="ARBA" id="ARBA00022723"/>
    </source>
</evidence>
<dbReference type="Gene3D" id="3.30.40.10">
    <property type="entry name" value="Zinc/RING finger domain, C3HC4 (zinc finger)"/>
    <property type="match status" value="1"/>
</dbReference>
<dbReference type="SUPFAM" id="SSF48452">
    <property type="entry name" value="TPR-like"/>
    <property type="match status" value="2"/>
</dbReference>
<evidence type="ECO:0000256" key="2">
    <source>
        <dbReference type="ARBA" id="ARBA00022771"/>
    </source>
</evidence>
<organism evidence="5 6">
    <name type="scientific">Durusdinium trenchii</name>
    <dbReference type="NCBI Taxonomy" id="1381693"/>
    <lineage>
        <taxon>Eukaryota</taxon>
        <taxon>Sar</taxon>
        <taxon>Alveolata</taxon>
        <taxon>Dinophyceae</taxon>
        <taxon>Suessiales</taxon>
        <taxon>Symbiodiniaceae</taxon>
        <taxon>Durusdinium</taxon>
    </lineage>
</organism>
<dbReference type="SMART" id="SM00744">
    <property type="entry name" value="RINGv"/>
    <property type="match status" value="1"/>
</dbReference>
<evidence type="ECO:0000313" key="5">
    <source>
        <dbReference type="EMBL" id="CAK9022670.1"/>
    </source>
</evidence>
<dbReference type="Pfam" id="PF13374">
    <property type="entry name" value="TPR_10"/>
    <property type="match status" value="2"/>
</dbReference>
<dbReference type="EMBL" id="CAXAMM010010224">
    <property type="protein sequence ID" value="CAK9022670.1"/>
    <property type="molecule type" value="Genomic_DNA"/>
</dbReference>
<accession>A0ABP0K8E9</accession>
<dbReference type="Pfam" id="PF13424">
    <property type="entry name" value="TPR_12"/>
    <property type="match status" value="2"/>
</dbReference>
<dbReference type="InterPro" id="IPR011016">
    <property type="entry name" value="Znf_RING-CH"/>
</dbReference>
<protein>
    <recommendedName>
        <fullName evidence="4">RING-CH-type domain-containing protein</fullName>
    </recommendedName>
</protein>
<proteinExistence type="predicted"/>
<dbReference type="PANTHER" id="PTHR46082">
    <property type="entry name" value="ATP/GTP-BINDING PROTEIN-RELATED"/>
    <property type="match status" value="1"/>
</dbReference>
<evidence type="ECO:0000256" key="3">
    <source>
        <dbReference type="ARBA" id="ARBA00022833"/>
    </source>
</evidence>
<keyword evidence="3" id="KW-0862">Zinc</keyword>
<evidence type="ECO:0000259" key="4">
    <source>
        <dbReference type="PROSITE" id="PS51292"/>
    </source>
</evidence>
<dbReference type="InterPro" id="IPR011990">
    <property type="entry name" value="TPR-like_helical_dom_sf"/>
</dbReference>